<feature type="compositionally biased region" description="Basic and acidic residues" evidence="5">
    <location>
        <begin position="94"/>
        <end position="106"/>
    </location>
</feature>
<keyword evidence="8" id="KW-1185">Reference proteome</keyword>
<evidence type="ECO:0000259" key="6">
    <source>
        <dbReference type="PROSITE" id="PS50102"/>
    </source>
</evidence>
<dbReference type="InterPro" id="IPR035979">
    <property type="entry name" value="RBD_domain_sf"/>
</dbReference>
<accession>A0AA40DIL9</accession>
<evidence type="ECO:0000256" key="1">
    <source>
        <dbReference type="ARBA" id="ARBA00004604"/>
    </source>
</evidence>
<evidence type="ECO:0000256" key="3">
    <source>
        <dbReference type="ARBA" id="ARBA00023242"/>
    </source>
</evidence>
<dbReference type="AlphaFoldDB" id="A0AA40DIL9"/>
<feature type="compositionally biased region" description="Acidic residues" evidence="5">
    <location>
        <begin position="177"/>
        <end position="191"/>
    </location>
</feature>
<evidence type="ECO:0000256" key="5">
    <source>
        <dbReference type="SAM" id="MobiDB-lite"/>
    </source>
</evidence>
<dbReference type="Proteomes" id="UP001172102">
    <property type="component" value="Unassembled WGS sequence"/>
</dbReference>
<organism evidence="7 8">
    <name type="scientific">Lasiosphaeris hirsuta</name>
    <dbReference type="NCBI Taxonomy" id="260670"/>
    <lineage>
        <taxon>Eukaryota</taxon>
        <taxon>Fungi</taxon>
        <taxon>Dikarya</taxon>
        <taxon>Ascomycota</taxon>
        <taxon>Pezizomycotina</taxon>
        <taxon>Sordariomycetes</taxon>
        <taxon>Sordariomycetidae</taxon>
        <taxon>Sordariales</taxon>
        <taxon>Lasiosphaeriaceae</taxon>
        <taxon>Lasiosphaeris</taxon>
    </lineage>
</organism>
<evidence type="ECO:0000313" key="7">
    <source>
        <dbReference type="EMBL" id="KAK0704944.1"/>
    </source>
</evidence>
<dbReference type="SMART" id="SM00360">
    <property type="entry name" value="RRM"/>
    <property type="match status" value="1"/>
</dbReference>
<reference evidence="7" key="1">
    <citation type="submission" date="2023-06" db="EMBL/GenBank/DDBJ databases">
        <title>Genome-scale phylogeny and comparative genomics of the fungal order Sordariales.</title>
        <authorList>
            <consortium name="Lawrence Berkeley National Laboratory"/>
            <person name="Hensen N."/>
            <person name="Bonometti L."/>
            <person name="Westerberg I."/>
            <person name="Brannstrom I.O."/>
            <person name="Guillou S."/>
            <person name="Cros-Aarteil S."/>
            <person name="Calhoun S."/>
            <person name="Haridas S."/>
            <person name="Kuo A."/>
            <person name="Mondo S."/>
            <person name="Pangilinan J."/>
            <person name="Riley R."/>
            <person name="Labutti K."/>
            <person name="Andreopoulos B."/>
            <person name="Lipzen A."/>
            <person name="Chen C."/>
            <person name="Yanf M."/>
            <person name="Daum C."/>
            <person name="Ng V."/>
            <person name="Clum A."/>
            <person name="Steindorff A."/>
            <person name="Ohm R."/>
            <person name="Martin F."/>
            <person name="Silar P."/>
            <person name="Natvig D."/>
            <person name="Lalanne C."/>
            <person name="Gautier V."/>
            <person name="Ament-Velasquez S.L."/>
            <person name="Kruys A."/>
            <person name="Hutchinson M.I."/>
            <person name="Powell A.J."/>
            <person name="Barry K."/>
            <person name="Miller A.N."/>
            <person name="Grigoriev I.V."/>
            <person name="Debuchy R."/>
            <person name="Gladieux P."/>
            <person name="Thoren M.H."/>
            <person name="Johannesson H."/>
        </authorList>
    </citation>
    <scope>NUCLEOTIDE SEQUENCE</scope>
    <source>
        <strain evidence="7">SMH4607-1</strain>
    </source>
</reference>
<gene>
    <name evidence="7" type="ORF">B0H67DRAFT_613465</name>
</gene>
<feature type="compositionally biased region" description="Low complexity" evidence="5">
    <location>
        <begin position="74"/>
        <end position="93"/>
    </location>
</feature>
<dbReference type="Pfam" id="PF00076">
    <property type="entry name" value="RRM_1"/>
    <property type="match status" value="1"/>
</dbReference>
<feature type="compositionally biased region" description="Basic and acidic residues" evidence="5">
    <location>
        <begin position="139"/>
        <end position="159"/>
    </location>
</feature>
<comment type="subcellular location">
    <subcellularLocation>
        <location evidence="1">Nucleus</location>
        <location evidence="1">Nucleolus</location>
    </subcellularLocation>
</comment>
<evidence type="ECO:0000256" key="2">
    <source>
        <dbReference type="ARBA" id="ARBA00022884"/>
    </source>
</evidence>
<evidence type="ECO:0000313" key="8">
    <source>
        <dbReference type="Proteomes" id="UP001172102"/>
    </source>
</evidence>
<dbReference type="GO" id="GO:0003723">
    <property type="term" value="F:RNA binding"/>
    <property type="evidence" value="ECO:0007669"/>
    <property type="project" value="UniProtKB-UniRule"/>
</dbReference>
<dbReference type="CDD" id="cd12307">
    <property type="entry name" value="RRM_NIFK_like"/>
    <property type="match status" value="1"/>
</dbReference>
<keyword evidence="2 4" id="KW-0694">RNA-binding</keyword>
<dbReference type="PROSITE" id="PS50102">
    <property type="entry name" value="RRM"/>
    <property type="match status" value="1"/>
</dbReference>
<protein>
    <recommendedName>
        <fullName evidence="6">RRM domain-containing protein</fullName>
    </recommendedName>
</protein>
<feature type="compositionally biased region" description="Acidic residues" evidence="5">
    <location>
        <begin position="160"/>
        <end position="170"/>
    </location>
</feature>
<dbReference type="InterPro" id="IPR000504">
    <property type="entry name" value="RRM_dom"/>
</dbReference>
<dbReference type="SUPFAM" id="SSF54928">
    <property type="entry name" value="RNA-binding domain, RBD"/>
    <property type="match status" value="1"/>
</dbReference>
<dbReference type="GO" id="GO:0005730">
    <property type="term" value="C:nucleolus"/>
    <property type="evidence" value="ECO:0007669"/>
    <property type="project" value="UniProtKB-SubCell"/>
</dbReference>
<evidence type="ECO:0000256" key="4">
    <source>
        <dbReference type="PROSITE-ProRule" id="PRU00176"/>
    </source>
</evidence>
<sequence length="437" mass="47483">MVRELRERKAKVVAPIQVEKPAAKKAASQASPKTEKRKANEDASPIATKKQKAVKTPAVAAASKLKAVAVPVAAAPAPSKRKASAAAAAAKAAEVIKKDMEEEKTPKKSAAKAKMTKAPVKAKADKKKVAPVAEPEEEVSQKDEATAIATDAKEEKDEAAAEEEGVDDETQALVEQLDTENEDEEGDEDEAQISTYKKGQDVGKVPKAKKATRSSNGPSSGKPGVMYLGSVPHGFYEHEMREYFSQFGDITRLRVVRNKKTGASKHRAFLEFADAEVADIAARTMDNYLLFGHILKAKLVPEAQVHADLFKGSNRRFKAVPWNKMEGKHLEQPLAESAWQVKITKEEQRRATRAEKLKVIGYEFEAPALRLAEAKEQPVAAMKEVAVEVVEAPAAVVAEVEVEAKEVEVEVVEAEVKSISKTNKKVKKAPKARKAKA</sequence>
<proteinExistence type="predicted"/>
<comment type="caution">
    <text evidence="7">The sequence shown here is derived from an EMBL/GenBank/DDBJ whole genome shotgun (WGS) entry which is preliminary data.</text>
</comment>
<name>A0AA40DIL9_9PEZI</name>
<feature type="region of interest" description="Disordered" evidence="5">
    <location>
        <begin position="1"/>
        <end position="55"/>
    </location>
</feature>
<feature type="domain" description="RRM" evidence="6">
    <location>
        <begin position="224"/>
        <end position="302"/>
    </location>
</feature>
<feature type="region of interest" description="Disordered" evidence="5">
    <location>
        <begin position="74"/>
        <end position="225"/>
    </location>
</feature>
<dbReference type="Gene3D" id="3.30.70.330">
    <property type="match status" value="1"/>
</dbReference>
<dbReference type="InterPro" id="IPR012677">
    <property type="entry name" value="Nucleotide-bd_a/b_plait_sf"/>
</dbReference>
<dbReference type="EMBL" id="JAUKUA010000007">
    <property type="protein sequence ID" value="KAK0704944.1"/>
    <property type="molecule type" value="Genomic_DNA"/>
</dbReference>
<dbReference type="PANTHER" id="PTHR46754">
    <property type="entry name" value="MKI67 FHA DOMAIN-INTERACTING NUCLEOLAR PHOSPHOPROTEIN"/>
    <property type="match status" value="1"/>
</dbReference>
<keyword evidence="3" id="KW-0539">Nucleus</keyword>